<evidence type="ECO:0000313" key="2">
    <source>
        <dbReference type="EMBL" id="RYJ44210.1"/>
    </source>
</evidence>
<evidence type="ECO:0000259" key="1">
    <source>
        <dbReference type="Pfam" id="PF02211"/>
    </source>
</evidence>
<dbReference type="Pfam" id="PF02211">
    <property type="entry name" value="NHase_beta_C"/>
    <property type="match status" value="1"/>
</dbReference>
<name>A0A444WED0_9FLAO</name>
<dbReference type="InterPro" id="IPR024690">
    <property type="entry name" value="CN_hydtase_beta_dom_C"/>
</dbReference>
<gene>
    <name evidence="2" type="ORF">NU09_0820</name>
</gene>
<dbReference type="EMBL" id="JUIW01000003">
    <property type="protein sequence ID" value="RYJ44210.1"/>
    <property type="molecule type" value="Genomic_DNA"/>
</dbReference>
<reference evidence="2 3" key="1">
    <citation type="submission" date="2014-12" db="EMBL/GenBank/DDBJ databases">
        <title>Genome sequence of Flavobacterium beibuense RSKm HC5.</title>
        <authorList>
            <person name="Kim J.F."/>
            <person name="Song J.Y."/>
            <person name="Kwak M.-J."/>
            <person name="Lee S.-W."/>
        </authorList>
    </citation>
    <scope>NUCLEOTIDE SEQUENCE [LARGE SCALE GENOMIC DNA]</scope>
    <source>
        <strain evidence="2 3">RSKm HC5</strain>
    </source>
</reference>
<sequence>MKIVDHKPALFKEGEKAKIAEKFPIGHYRVPMYVRGKTVLIVKNLGRHINPELEAFGKNAGDEEWYYQVTIPQKELWPDYEGKDDDLLEIEVFEPWLDPINNAL</sequence>
<proteinExistence type="predicted"/>
<keyword evidence="3" id="KW-1185">Reference proteome</keyword>
<dbReference type="RefSeq" id="WP_129749992.1">
    <property type="nucleotide sequence ID" value="NZ_JUIW01000003.1"/>
</dbReference>
<protein>
    <submittedName>
        <fullName evidence="2">Nitrile hydratase beta subunit protein</fullName>
    </submittedName>
</protein>
<dbReference type="AlphaFoldDB" id="A0A444WED0"/>
<dbReference type="OrthoDB" id="9811616at2"/>
<dbReference type="Proteomes" id="UP000289775">
    <property type="component" value="Unassembled WGS sequence"/>
</dbReference>
<feature type="domain" description="Nitrile hydratase beta subunit" evidence="1">
    <location>
        <begin position="7"/>
        <end position="98"/>
    </location>
</feature>
<organism evidence="2 3">
    <name type="scientific">Flavobacterium beibuense</name>
    <dbReference type="NCBI Taxonomy" id="657326"/>
    <lineage>
        <taxon>Bacteria</taxon>
        <taxon>Pseudomonadati</taxon>
        <taxon>Bacteroidota</taxon>
        <taxon>Flavobacteriia</taxon>
        <taxon>Flavobacteriales</taxon>
        <taxon>Flavobacteriaceae</taxon>
        <taxon>Flavobacterium</taxon>
    </lineage>
</organism>
<dbReference type="Gene3D" id="2.30.30.50">
    <property type="match status" value="1"/>
</dbReference>
<accession>A0A444WED0</accession>
<dbReference type="InterPro" id="IPR008990">
    <property type="entry name" value="Elect_transpt_acc-like_dom_sf"/>
</dbReference>
<dbReference type="SUPFAM" id="SSF50090">
    <property type="entry name" value="Electron transport accessory proteins"/>
    <property type="match status" value="1"/>
</dbReference>
<evidence type="ECO:0000313" key="3">
    <source>
        <dbReference type="Proteomes" id="UP000289775"/>
    </source>
</evidence>
<comment type="caution">
    <text evidence="2">The sequence shown here is derived from an EMBL/GenBank/DDBJ whole genome shotgun (WGS) entry which is preliminary data.</text>
</comment>